<gene>
    <name evidence="1" type="ORF">P4R38_12700</name>
</gene>
<evidence type="ECO:0000313" key="2">
    <source>
        <dbReference type="Proteomes" id="UP001528912"/>
    </source>
</evidence>
<keyword evidence="2" id="KW-1185">Reference proteome</keyword>
<reference evidence="1 2" key="1">
    <citation type="submission" date="2023-03" db="EMBL/GenBank/DDBJ databases">
        <title>YIM 133296 draft genome.</title>
        <authorList>
            <person name="Xiong L."/>
        </authorList>
    </citation>
    <scope>NUCLEOTIDE SEQUENCE [LARGE SCALE GENOMIC DNA]</scope>
    <source>
        <strain evidence="1 2">YIM 133296</strain>
    </source>
</reference>
<dbReference type="Proteomes" id="UP001528912">
    <property type="component" value="Unassembled WGS sequence"/>
</dbReference>
<organism evidence="1 2">
    <name type="scientific">Luteipulveratus flavus</name>
    <dbReference type="NCBI Taxonomy" id="3031728"/>
    <lineage>
        <taxon>Bacteria</taxon>
        <taxon>Bacillati</taxon>
        <taxon>Actinomycetota</taxon>
        <taxon>Actinomycetes</taxon>
        <taxon>Micrococcales</taxon>
        <taxon>Dermacoccaceae</taxon>
        <taxon>Luteipulveratus</taxon>
    </lineage>
</organism>
<dbReference type="RefSeq" id="WP_277192436.1">
    <property type="nucleotide sequence ID" value="NZ_JAROAV010000031.1"/>
</dbReference>
<sequence>MTPYRLGAALSAVLGAPVRIRPDLGQAPVRWTTTVLRDHRVRDAGGVDRLRAMATDLPGVTVDAEDLLTFDVDPAGVEAMLAEPLSDTDVAAAGALARDLRDPSRPWLLTRDGRRSTYDDLAALVGDAAARWASARSAGSARVDVAVDDLASATPQNPSFAVLLAHDRLARGRAPISSGRLVALVGEAPMALADTVRTGRTRPWVRHVEAVATEVLSPRPDPPAATVTWTATRAREAARIVLATGLQTVGVPAPAQI</sequence>
<comment type="caution">
    <text evidence="1">The sequence shown here is derived from an EMBL/GenBank/DDBJ whole genome shotgun (WGS) entry which is preliminary data.</text>
</comment>
<evidence type="ECO:0008006" key="3">
    <source>
        <dbReference type="Google" id="ProtNLM"/>
    </source>
</evidence>
<name>A0ABT6C9W7_9MICO</name>
<accession>A0ABT6C9W7</accession>
<evidence type="ECO:0000313" key="1">
    <source>
        <dbReference type="EMBL" id="MDF8265107.1"/>
    </source>
</evidence>
<protein>
    <recommendedName>
        <fullName evidence="3">AMP-dependent synthetase/ligase domain-containing protein</fullName>
    </recommendedName>
</protein>
<proteinExistence type="predicted"/>
<dbReference type="EMBL" id="JAROAV010000031">
    <property type="protein sequence ID" value="MDF8265107.1"/>
    <property type="molecule type" value="Genomic_DNA"/>
</dbReference>